<organism evidence="3 4">
    <name type="scientific">Neohortaea acidophila</name>
    <dbReference type="NCBI Taxonomy" id="245834"/>
    <lineage>
        <taxon>Eukaryota</taxon>
        <taxon>Fungi</taxon>
        <taxon>Dikarya</taxon>
        <taxon>Ascomycota</taxon>
        <taxon>Pezizomycotina</taxon>
        <taxon>Dothideomycetes</taxon>
        <taxon>Dothideomycetidae</taxon>
        <taxon>Mycosphaerellales</taxon>
        <taxon>Teratosphaeriaceae</taxon>
        <taxon>Neohortaea</taxon>
    </lineage>
</organism>
<sequence length="161" mass="17567">MSEGSGNTRCKGQSLEIENRRQLDLGLVSGLQEARKLRKNRSVVEEGVVEAGCVNETSAGQELEKELIKQRELFAKRLKEAQEEMDGAIVENDRRASKEATAQQWRFEQKLGEIVQGSEDLKVFHAEAAGTNGPGATACATQPGTRKAAEPRRSQEGIGAD</sequence>
<gene>
    <name evidence="3" type="ORF">BDY17DRAFT_326291</name>
</gene>
<name>A0A6A6PLN6_9PEZI</name>
<evidence type="ECO:0000313" key="4">
    <source>
        <dbReference type="Proteomes" id="UP000799767"/>
    </source>
</evidence>
<dbReference type="Proteomes" id="UP000799767">
    <property type="component" value="Unassembled WGS sequence"/>
</dbReference>
<proteinExistence type="predicted"/>
<feature type="region of interest" description="Disordered" evidence="2">
    <location>
        <begin position="128"/>
        <end position="161"/>
    </location>
</feature>
<dbReference type="EMBL" id="MU001639">
    <property type="protein sequence ID" value="KAF2480383.1"/>
    <property type="molecule type" value="Genomic_DNA"/>
</dbReference>
<evidence type="ECO:0000256" key="2">
    <source>
        <dbReference type="SAM" id="MobiDB-lite"/>
    </source>
</evidence>
<dbReference type="OrthoDB" id="8954335at2759"/>
<protein>
    <submittedName>
        <fullName evidence="3">Uncharacterized protein</fullName>
    </submittedName>
</protein>
<reference evidence="3" key="1">
    <citation type="journal article" date="2020" name="Stud. Mycol.">
        <title>101 Dothideomycetes genomes: a test case for predicting lifestyles and emergence of pathogens.</title>
        <authorList>
            <person name="Haridas S."/>
            <person name="Albert R."/>
            <person name="Binder M."/>
            <person name="Bloem J."/>
            <person name="Labutti K."/>
            <person name="Salamov A."/>
            <person name="Andreopoulos B."/>
            <person name="Baker S."/>
            <person name="Barry K."/>
            <person name="Bills G."/>
            <person name="Bluhm B."/>
            <person name="Cannon C."/>
            <person name="Castanera R."/>
            <person name="Culley D."/>
            <person name="Daum C."/>
            <person name="Ezra D."/>
            <person name="Gonzalez J."/>
            <person name="Henrissat B."/>
            <person name="Kuo A."/>
            <person name="Liang C."/>
            <person name="Lipzen A."/>
            <person name="Lutzoni F."/>
            <person name="Magnuson J."/>
            <person name="Mondo S."/>
            <person name="Nolan M."/>
            <person name="Ohm R."/>
            <person name="Pangilinan J."/>
            <person name="Park H.-J."/>
            <person name="Ramirez L."/>
            <person name="Alfaro M."/>
            <person name="Sun H."/>
            <person name="Tritt A."/>
            <person name="Yoshinaga Y."/>
            <person name="Zwiers L.-H."/>
            <person name="Turgeon B."/>
            <person name="Goodwin S."/>
            <person name="Spatafora J."/>
            <person name="Crous P."/>
            <person name="Grigoriev I."/>
        </authorList>
    </citation>
    <scope>NUCLEOTIDE SEQUENCE</scope>
    <source>
        <strain evidence="3">CBS 113389</strain>
    </source>
</reference>
<evidence type="ECO:0000256" key="1">
    <source>
        <dbReference type="SAM" id="Coils"/>
    </source>
</evidence>
<evidence type="ECO:0000313" key="3">
    <source>
        <dbReference type="EMBL" id="KAF2480383.1"/>
    </source>
</evidence>
<accession>A0A6A6PLN6</accession>
<dbReference type="RefSeq" id="XP_033586953.1">
    <property type="nucleotide sequence ID" value="XM_033737491.1"/>
</dbReference>
<keyword evidence="4" id="KW-1185">Reference proteome</keyword>
<dbReference type="GeneID" id="54478493"/>
<dbReference type="AlphaFoldDB" id="A0A6A6PLN6"/>
<feature type="coiled-coil region" evidence="1">
    <location>
        <begin position="64"/>
        <end position="91"/>
    </location>
</feature>
<keyword evidence="1" id="KW-0175">Coiled coil</keyword>